<dbReference type="Gene3D" id="3.40.190.10">
    <property type="entry name" value="Periplasmic binding protein-like II"/>
    <property type="match status" value="2"/>
</dbReference>
<keyword evidence="4" id="KW-1185">Reference proteome</keyword>
<sequence length="372" mass="38342">MTVTTTLTSPSSPTIPSSPRRAAPAPALTRRALLAGSAAAALALAACGKKDGDDAKSITVLTHDDFNLPEDLLAAFQKDSGLTVSISKSGSGGELANQLVLTKDAPLGDAFFGIDNSFISRLVAGGVVDPASTLTLPSGAEDYRVDGAAAIAPIDFGEVALNYDVAYFTDHGLTPPASFEDLAKPENKGLAVLINPSTSTTGLCFLLATIAHFGEDGFADYWKRLVANGAKIVEGWTAAYSVDFSAGEGKGAYPIVLSYSSSPAATVSADGTTSTTASVPATAFRQVEYAGVLSGAKNPAGAKVFIEWLLTKDVQTAIPDSMYMYPVSAEATLSPAMTTFGALSASPLTLDAARIADKREAWLATWTEAVGQ</sequence>
<keyword evidence="1" id="KW-0732">Signal</keyword>
<evidence type="ECO:0000256" key="1">
    <source>
        <dbReference type="ARBA" id="ARBA00022729"/>
    </source>
</evidence>
<dbReference type="AlphaFoldDB" id="A0A6M8B2H4"/>
<dbReference type="NCBIfam" id="TIGR01254">
    <property type="entry name" value="sfuA"/>
    <property type="match status" value="1"/>
</dbReference>
<dbReference type="Pfam" id="PF13416">
    <property type="entry name" value="SBP_bac_8"/>
    <property type="match status" value="1"/>
</dbReference>
<evidence type="ECO:0000256" key="2">
    <source>
        <dbReference type="SAM" id="MobiDB-lite"/>
    </source>
</evidence>
<protein>
    <submittedName>
        <fullName evidence="3">Thiamine ABC transporter substrate-binding protein</fullName>
    </submittedName>
</protein>
<dbReference type="RefSeq" id="WP_175993980.1">
    <property type="nucleotide sequence ID" value="NZ_CP053642.1"/>
</dbReference>
<dbReference type="GO" id="GO:0030975">
    <property type="term" value="F:thiamine binding"/>
    <property type="evidence" value="ECO:0007669"/>
    <property type="project" value="InterPro"/>
</dbReference>
<evidence type="ECO:0000313" key="3">
    <source>
        <dbReference type="EMBL" id="QKD78927.1"/>
    </source>
</evidence>
<dbReference type="InterPro" id="IPR006059">
    <property type="entry name" value="SBP"/>
</dbReference>
<proteinExistence type="predicted"/>
<reference evidence="3 4" key="1">
    <citation type="submission" date="2020-05" db="EMBL/GenBank/DDBJ databases">
        <title>Actinomyces sp. zg-325.</title>
        <authorList>
            <person name="Yang C."/>
        </authorList>
    </citation>
    <scope>NUCLEOTIDE SEQUENCE [LARGE SCALE GENOMIC DNA]</scope>
    <source>
        <strain evidence="4">zg-325</strain>
    </source>
</reference>
<dbReference type="SUPFAM" id="SSF53850">
    <property type="entry name" value="Periplasmic binding protein-like II"/>
    <property type="match status" value="1"/>
</dbReference>
<organism evidence="3 4">
    <name type="scientific">Actinomyces marmotae</name>
    <dbReference type="NCBI Taxonomy" id="2737173"/>
    <lineage>
        <taxon>Bacteria</taxon>
        <taxon>Bacillati</taxon>
        <taxon>Actinomycetota</taxon>
        <taxon>Actinomycetes</taxon>
        <taxon>Actinomycetales</taxon>
        <taxon>Actinomycetaceae</taxon>
        <taxon>Actinomyces</taxon>
    </lineage>
</organism>
<gene>
    <name evidence="3" type="ORF">HPC72_00395</name>
</gene>
<dbReference type="PANTHER" id="PTHR30006">
    <property type="entry name" value="THIAMINE-BINDING PERIPLASMIC PROTEIN-RELATED"/>
    <property type="match status" value="1"/>
</dbReference>
<dbReference type="Proteomes" id="UP000504752">
    <property type="component" value="Chromosome"/>
</dbReference>
<dbReference type="PANTHER" id="PTHR30006:SF2">
    <property type="entry name" value="ABC TRANSPORTER SUBSTRATE-BINDING PROTEIN"/>
    <property type="match status" value="1"/>
</dbReference>
<dbReference type="GO" id="GO:0015888">
    <property type="term" value="P:thiamine transport"/>
    <property type="evidence" value="ECO:0007669"/>
    <property type="project" value="InterPro"/>
</dbReference>
<accession>A0A6M8B2H4</accession>
<dbReference type="GO" id="GO:0030288">
    <property type="term" value="C:outer membrane-bounded periplasmic space"/>
    <property type="evidence" value="ECO:0007669"/>
    <property type="project" value="TreeGrafter"/>
</dbReference>
<name>A0A6M8B2H4_9ACTO</name>
<dbReference type="InterPro" id="IPR005948">
    <property type="entry name" value="ThiB-like"/>
</dbReference>
<feature type="region of interest" description="Disordered" evidence="2">
    <location>
        <begin position="1"/>
        <end position="23"/>
    </location>
</feature>
<dbReference type="EMBL" id="CP053642">
    <property type="protein sequence ID" value="QKD78927.1"/>
    <property type="molecule type" value="Genomic_DNA"/>
</dbReference>
<dbReference type="KEGG" id="amam:HPC72_00395"/>
<evidence type="ECO:0000313" key="4">
    <source>
        <dbReference type="Proteomes" id="UP000504752"/>
    </source>
</evidence>
<dbReference type="GO" id="GO:0030976">
    <property type="term" value="F:thiamine pyrophosphate binding"/>
    <property type="evidence" value="ECO:0007669"/>
    <property type="project" value="TreeGrafter"/>
</dbReference>